<comment type="caution">
    <text evidence="1">The sequence shown here is derived from an EMBL/GenBank/DDBJ whole genome shotgun (WGS) entry which is preliminary data.</text>
</comment>
<protein>
    <submittedName>
        <fullName evidence="1">Uncharacterized protein</fullName>
    </submittedName>
</protein>
<name>A0A6I2QYG9_FLAPL</name>
<dbReference type="EMBL" id="WKPR01000002">
    <property type="protein sequence ID" value="MSB18193.1"/>
    <property type="molecule type" value="Genomic_DNA"/>
</dbReference>
<evidence type="ECO:0000313" key="1">
    <source>
        <dbReference type="EMBL" id="MSB18193.1"/>
    </source>
</evidence>
<organism evidence="1 2">
    <name type="scientific">Flavonifractor plautii</name>
    <name type="common">Fusobacterium plautii</name>
    <dbReference type="NCBI Taxonomy" id="292800"/>
    <lineage>
        <taxon>Bacteria</taxon>
        <taxon>Bacillati</taxon>
        <taxon>Bacillota</taxon>
        <taxon>Clostridia</taxon>
        <taxon>Eubacteriales</taxon>
        <taxon>Oscillospiraceae</taxon>
        <taxon>Flavonifractor</taxon>
    </lineage>
</organism>
<dbReference type="RefSeq" id="WP_172697093.1">
    <property type="nucleotide sequence ID" value="NZ_WKPR01000002.1"/>
</dbReference>
<sequence>MPPKEQGAIVQEQNTYEGIDLPREMIESIGKGPATEGGFRTSPEFIIWEDGMYEAFRLQLVEEKTGLPDFAGTDDLPPTQSTLYYLRVICVERGQRTIMEAIQIWDTSYANVRKEIKSVVDRRLQQSVDSLWGIEALPFLKQYLLYPYAPEDLAEELLKELANQSEAGGDTAGFVSTQEHFLAAPRNMRGLQDSSLIQNAHVSLSRQAGSGHPRHFLKVRNTIPPRFTSLLEIREANAAAIQKELERLLGYLAEVERLRNPLAPSGGAAATGEGQGNAH</sequence>
<proteinExistence type="predicted"/>
<reference evidence="1 2" key="1">
    <citation type="journal article" date="2019" name="Nat. Med.">
        <title>A library of human gut bacterial isolates paired with longitudinal multiomics data enables mechanistic microbiome research.</title>
        <authorList>
            <person name="Poyet M."/>
            <person name="Groussin M."/>
            <person name="Gibbons S.M."/>
            <person name="Avila-Pacheco J."/>
            <person name="Jiang X."/>
            <person name="Kearney S.M."/>
            <person name="Perrotta A.R."/>
            <person name="Berdy B."/>
            <person name="Zhao S."/>
            <person name="Lieberman T.D."/>
            <person name="Swanson P.K."/>
            <person name="Smith M."/>
            <person name="Roesemann S."/>
            <person name="Alexander J.E."/>
            <person name="Rich S.A."/>
            <person name="Livny J."/>
            <person name="Vlamakis H."/>
            <person name="Clish C."/>
            <person name="Bullock K."/>
            <person name="Deik A."/>
            <person name="Scott J."/>
            <person name="Pierce K.A."/>
            <person name="Xavier R.J."/>
            <person name="Alm E.J."/>
        </authorList>
    </citation>
    <scope>NUCLEOTIDE SEQUENCE [LARGE SCALE GENOMIC DNA]</scope>
    <source>
        <strain evidence="1 2">BIOML-A2</strain>
    </source>
</reference>
<evidence type="ECO:0000313" key="2">
    <source>
        <dbReference type="Proteomes" id="UP000434475"/>
    </source>
</evidence>
<gene>
    <name evidence="1" type="ORF">GKE97_01525</name>
</gene>
<dbReference type="Proteomes" id="UP000434475">
    <property type="component" value="Unassembled WGS sequence"/>
</dbReference>
<dbReference type="AlphaFoldDB" id="A0A6I2QYG9"/>
<accession>A0A6I2QYG9</accession>